<dbReference type="AlphaFoldDB" id="A0A3N4IB79"/>
<dbReference type="SFLD" id="SFLDS00019">
    <property type="entry name" value="Glutathione_Transferase_(cytos"/>
    <property type="match status" value="1"/>
</dbReference>
<dbReference type="PANTHER" id="PTHR44051:SF8">
    <property type="entry name" value="GLUTATHIONE S-TRANSFERASE GSTA"/>
    <property type="match status" value="1"/>
</dbReference>
<dbReference type="EMBL" id="ML119680">
    <property type="protein sequence ID" value="RPA81400.1"/>
    <property type="molecule type" value="Genomic_DNA"/>
</dbReference>
<dbReference type="Proteomes" id="UP000275078">
    <property type="component" value="Unassembled WGS sequence"/>
</dbReference>
<gene>
    <name evidence="4" type="ORF">BJ508DRAFT_414827</name>
</gene>
<dbReference type="SUPFAM" id="SSF47616">
    <property type="entry name" value="GST C-terminal domain-like"/>
    <property type="match status" value="1"/>
</dbReference>
<dbReference type="InterPro" id="IPR010987">
    <property type="entry name" value="Glutathione-S-Trfase_C-like"/>
</dbReference>
<keyword evidence="4" id="KW-0808">Transferase</keyword>
<sequence>MAPQVTLHAFDTPHTKKVSVLLEELGLDYELKKVDLLAGEQQTAEYKAINVIGKVPAIVDHTPEGDVAVSDSNAILFYLADKYDKDNKLTFAAGTPEFYEYVQWLITTTELGTIAAAATFLQKRLPEKQPAAVEFAKTRSTGLFKAYDTRLAQQAEKYSTSTPYLVGNKYTAADIATYATILLGEIGAELDLSEFKNLQEFKARIAERENVKAGYAKVVAL</sequence>
<dbReference type="OrthoDB" id="422574at2759"/>
<keyword evidence="5" id="KW-1185">Reference proteome</keyword>
<dbReference type="InterPro" id="IPR036282">
    <property type="entry name" value="Glutathione-S-Trfase_C_sf"/>
</dbReference>
<dbReference type="STRING" id="1160509.A0A3N4IB79"/>
<dbReference type="CDD" id="cd03048">
    <property type="entry name" value="GST_N_Ure2p_like"/>
    <property type="match status" value="1"/>
</dbReference>
<dbReference type="Pfam" id="PF14497">
    <property type="entry name" value="GST_C_3"/>
    <property type="match status" value="1"/>
</dbReference>
<accession>A0A3N4IB79</accession>
<evidence type="ECO:0000313" key="4">
    <source>
        <dbReference type="EMBL" id="RPA81400.1"/>
    </source>
</evidence>
<evidence type="ECO:0000256" key="1">
    <source>
        <dbReference type="ARBA" id="ARBA00007409"/>
    </source>
</evidence>
<dbReference type="PROSITE" id="PS50404">
    <property type="entry name" value="GST_NTER"/>
    <property type="match status" value="1"/>
</dbReference>
<dbReference type="InterPro" id="IPR004046">
    <property type="entry name" value="GST_C"/>
</dbReference>
<evidence type="ECO:0000259" key="2">
    <source>
        <dbReference type="PROSITE" id="PS50404"/>
    </source>
</evidence>
<protein>
    <submittedName>
        <fullName evidence="4">Glutathione S-transferase</fullName>
    </submittedName>
</protein>
<dbReference type="SUPFAM" id="SSF52833">
    <property type="entry name" value="Thioredoxin-like"/>
    <property type="match status" value="1"/>
</dbReference>
<dbReference type="GO" id="GO:0016740">
    <property type="term" value="F:transferase activity"/>
    <property type="evidence" value="ECO:0007669"/>
    <property type="project" value="UniProtKB-KW"/>
</dbReference>
<dbReference type="Pfam" id="PF02798">
    <property type="entry name" value="GST_N"/>
    <property type="match status" value="1"/>
</dbReference>
<dbReference type="SFLD" id="SFLDG00358">
    <property type="entry name" value="Main_(cytGST)"/>
    <property type="match status" value="1"/>
</dbReference>
<dbReference type="InterPro" id="IPR036249">
    <property type="entry name" value="Thioredoxin-like_sf"/>
</dbReference>
<comment type="similarity">
    <text evidence="1">Belongs to the GST superfamily.</text>
</comment>
<dbReference type="PANTHER" id="PTHR44051">
    <property type="entry name" value="GLUTATHIONE S-TRANSFERASE-RELATED"/>
    <property type="match status" value="1"/>
</dbReference>
<dbReference type="InterPro" id="IPR004045">
    <property type="entry name" value="Glutathione_S-Trfase_N"/>
</dbReference>
<proteinExistence type="inferred from homology"/>
<name>A0A3N4IB79_ASCIM</name>
<evidence type="ECO:0000313" key="5">
    <source>
        <dbReference type="Proteomes" id="UP000275078"/>
    </source>
</evidence>
<reference evidence="4 5" key="1">
    <citation type="journal article" date="2018" name="Nat. Ecol. Evol.">
        <title>Pezizomycetes genomes reveal the molecular basis of ectomycorrhizal truffle lifestyle.</title>
        <authorList>
            <person name="Murat C."/>
            <person name="Payen T."/>
            <person name="Noel B."/>
            <person name="Kuo A."/>
            <person name="Morin E."/>
            <person name="Chen J."/>
            <person name="Kohler A."/>
            <person name="Krizsan K."/>
            <person name="Balestrini R."/>
            <person name="Da Silva C."/>
            <person name="Montanini B."/>
            <person name="Hainaut M."/>
            <person name="Levati E."/>
            <person name="Barry K.W."/>
            <person name="Belfiori B."/>
            <person name="Cichocki N."/>
            <person name="Clum A."/>
            <person name="Dockter R.B."/>
            <person name="Fauchery L."/>
            <person name="Guy J."/>
            <person name="Iotti M."/>
            <person name="Le Tacon F."/>
            <person name="Lindquist E.A."/>
            <person name="Lipzen A."/>
            <person name="Malagnac F."/>
            <person name="Mello A."/>
            <person name="Molinier V."/>
            <person name="Miyauchi S."/>
            <person name="Poulain J."/>
            <person name="Riccioni C."/>
            <person name="Rubini A."/>
            <person name="Sitrit Y."/>
            <person name="Splivallo R."/>
            <person name="Traeger S."/>
            <person name="Wang M."/>
            <person name="Zifcakova L."/>
            <person name="Wipf D."/>
            <person name="Zambonelli A."/>
            <person name="Paolocci F."/>
            <person name="Nowrousian M."/>
            <person name="Ottonello S."/>
            <person name="Baldrian P."/>
            <person name="Spatafora J.W."/>
            <person name="Henrissat B."/>
            <person name="Nagy L.G."/>
            <person name="Aury J.M."/>
            <person name="Wincker P."/>
            <person name="Grigoriev I.V."/>
            <person name="Bonfante P."/>
            <person name="Martin F.M."/>
        </authorList>
    </citation>
    <scope>NUCLEOTIDE SEQUENCE [LARGE SCALE GENOMIC DNA]</scope>
    <source>
        <strain evidence="4 5">RN42</strain>
    </source>
</reference>
<feature type="domain" description="GST N-terminal" evidence="2">
    <location>
        <begin position="2"/>
        <end position="87"/>
    </location>
</feature>
<organism evidence="4 5">
    <name type="scientific">Ascobolus immersus RN42</name>
    <dbReference type="NCBI Taxonomy" id="1160509"/>
    <lineage>
        <taxon>Eukaryota</taxon>
        <taxon>Fungi</taxon>
        <taxon>Dikarya</taxon>
        <taxon>Ascomycota</taxon>
        <taxon>Pezizomycotina</taxon>
        <taxon>Pezizomycetes</taxon>
        <taxon>Pezizales</taxon>
        <taxon>Ascobolaceae</taxon>
        <taxon>Ascobolus</taxon>
    </lineage>
</organism>
<feature type="domain" description="GST C-terminal" evidence="3">
    <location>
        <begin position="94"/>
        <end position="221"/>
    </location>
</feature>
<dbReference type="PROSITE" id="PS50405">
    <property type="entry name" value="GST_CTER"/>
    <property type="match status" value="1"/>
</dbReference>
<dbReference type="Gene3D" id="1.20.1050.130">
    <property type="match status" value="1"/>
</dbReference>
<evidence type="ECO:0000259" key="3">
    <source>
        <dbReference type="PROSITE" id="PS50405"/>
    </source>
</evidence>
<dbReference type="InterPro" id="IPR040079">
    <property type="entry name" value="Glutathione_S-Trfase"/>
</dbReference>